<dbReference type="EMBL" id="CP089983">
    <property type="protein sequence ID" value="WXB06366.1"/>
    <property type="molecule type" value="Genomic_DNA"/>
</dbReference>
<evidence type="ECO:0000313" key="3">
    <source>
        <dbReference type="Proteomes" id="UP001374803"/>
    </source>
</evidence>
<dbReference type="RefSeq" id="WP_394836012.1">
    <property type="nucleotide sequence ID" value="NZ_CP089929.1"/>
</dbReference>
<protein>
    <submittedName>
        <fullName evidence="2">Uncharacterized protein</fullName>
    </submittedName>
</protein>
<name>A0ABZ2L603_9BACT</name>
<gene>
    <name evidence="2" type="ORF">LVJ94_03785</name>
</gene>
<reference evidence="2" key="1">
    <citation type="submission" date="2021-12" db="EMBL/GenBank/DDBJ databases">
        <title>Discovery of the Pendulisporaceae a myxobacterial family with distinct sporulation behavior and unique specialized metabolism.</title>
        <authorList>
            <person name="Garcia R."/>
            <person name="Popoff A."/>
            <person name="Bader C.D."/>
            <person name="Loehr J."/>
            <person name="Walesch S."/>
            <person name="Walt C."/>
            <person name="Boldt J."/>
            <person name="Bunk B."/>
            <person name="Haeckl F.J.F.P.J."/>
            <person name="Gunesch A.P."/>
            <person name="Birkelbach J."/>
            <person name="Nuebel U."/>
            <person name="Pietschmann T."/>
            <person name="Bach T."/>
            <person name="Mueller R."/>
        </authorList>
    </citation>
    <scope>NUCLEOTIDE SEQUENCE</scope>
    <source>
        <strain evidence="2">MSr11367</strain>
    </source>
</reference>
<keyword evidence="3" id="KW-1185">Reference proteome</keyword>
<organism evidence="2 3">
    <name type="scientific">Pendulispora rubella</name>
    <dbReference type="NCBI Taxonomy" id="2741070"/>
    <lineage>
        <taxon>Bacteria</taxon>
        <taxon>Pseudomonadati</taxon>
        <taxon>Myxococcota</taxon>
        <taxon>Myxococcia</taxon>
        <taxon>Myxococcales</taxon>
        <taxon>Sorangiineae</taxon>
        <taxon>Pendulisporaceae</taxon>
        <taxon>Pendulispora</taxon>
    </lineage>
</organism>
<accession>A0ABZ2L603</accession>
<keyword evidence="1" id="KW-0732">Signal</keyword>
<proteinExistence type="predicted"/>
<dbReference type="Proteomes" id="UP001374803">
    <property type="component" value="Chromosome"/>
</dbReference>
<feature type="chain" id="PRO_5045938653" evidence="1">
    <location>
        <begin position="20"/>
        <end position="186"/>
    </location>
</feature>
<evidence type="ECO:0000313" key="2">
    <source>
        <dbReference type="EMBL" id="WXB06366.1"/>
    </source>
</evidence>
<feature type="signal peptide" evidence="1">
    <location>
        <begin position="1"/>
        <end position="19"/>
    </location>
</feature>
<evidence type="ECO:0000256" key="1">
    <source>
        <dbReference type="SAM" id="SignalP"/>
    </source>
</evidence>
<sequence>MALKYAAIFAISLLGPALASPARAEPPAQQVELQSLFGGTFRYRNSPVEKEKRREAIERSIGGLFFVIRPMARSRLESATQVPAQYTFSFESGSVRVKVPGRPDVFSREDGTPAEYVYNDTRTPYTQRFVNGRLVQVFTFAKNEGSRINEFSVSPDGQTLTLKVTLSSSSLTAPLVYQLTYQRAGK</sequence>